<organism evidence="3">
    <name type="scientific">Phytophthora nicotianae</name>
    <name type="common">Potato buckeye rot agent</name>
    <name type="synonym">Phytophthora parasitica</name>
    <dbReference type="NCBI Taxonomy" id="4792"/>
    <lineage>
        <taxon>Eukaryota</taxon>
        <taxon>Sar</taxon>
        <taxon>Stramenopiles</taxon>
        <taxon>Oomycota</taxon>
        <taxon>Peronosporomycetes</taxon>
        <taxon>Peronosporales</taxon>
        <taxon>Peronosporaceae</taxon>
        <taxon>Phytophthora</taxon>
    </lineage>
</organism>
<dbReference type="EMBL" id="KI680988">
    <property type="protein sequence ID" value="ETL87871.1"/>
    <property type="molecule type" value="Genomic_DNA"/>
</dbReference>
<accession>W2MZK6</accession>
<gene>
    <name evidence="3" type="ORF">L914_13103</name>
    <name evidence="2" type="ORF">L917_13013</name>
</gene>
<dbReference type="Proteomes" id="UP000054423">
    <property type="component" value="Unassembled WGS sequence"/>
</dbReference>
<proteinExistence type="predicted"/>
<dbReference type="EMBL" id="KI694223">
    <property type="protein sequence ID" value="ETM41098.1"/>
    <property type="molecule type" value="Genomic_DNA"/>
</dbReference>
<evidence type="ECO:0000256" key="1">
    <source>
        <dbReference type="SAM" id="MobiDB-lite"/>
    </source>
</evidence>
<dbReference type="AlphaFoldDB" id="W2MZK6"/>
<reference evidence="3" key="2">
    <citation type="submission" date="2013-11" db="EMBL/GenBank/DDBJ databases">
        <title>The Genome Sequence of Phytophthora parasitica IAC_01/95.</title>
        <authorList>
            <consortium name="The Broad Institute Genomics Platform"/>
            <person name="Russ C."/>
            <person name="Tyler B."/>
            <person name="Panabieres F."/>
            <person name="Shan W."/>
            <person name="Tripathy S."/>
            <person name="Grunwald N."/>
            <person name="Machado M."/>
            <person name="Johnson C.S."/>
            <person name="Arredondo F."/>
            <person name="Hong C."/>
            <person name="Coffey M."/>
            <person name="Young S.K."/>
            <person name="Zeng Q."/>
            <person name="Gargeya S."/>
            <person name="Fitzgerald M."/>
            <person name="Abouelleil A."/>
            <person name="Alvarado L."/>
            <person name="Chapman S.B."/>
            <person name="Gainer-Dewar J."/>
            <person name="Goldberg J."/>
            <person name="Griggs A."/>
            <person name="Gujja S."/>
            <person name="Hansen M."/>
            <person name="Howarth C."/>
            <person name="Imamovic A."/>
            <person name="Ireland A."/>
            <person name="Larimer J."/>
            <person name="McCowan C."/>
            <person name="Murphy C."/>
            <person name="Pearson M."/>
            <person name="Poon T.W."/>
            <person name="Priest M."/>
            <person name="Roberts A."/>
            <person name="Saif S."/>
            <person name="Shea T."/>
            <person name="Sykes S."/>
            <person name="Wortman J."/>
            <person name="Nusbaum C."/>
            <person name="Birren B."/>
        </authorList>
    </citation>
    <scope>NUCLEOTIDE SEQUENCE [LARGE SCALE GENOMIC DNA]</scope>
    <source>
        <strain evidence="3">IAC_01/95</strain>
    </source>
</reference>
<evidence type="ECO:0000313" key="2">
    <source>
        <dbReference type="EMBL" id="ETL87871.1"/>
    </source>
</evidence>
<name>W2MZK6_PHYNI</name>
<sequence>MLPKGEAQTKISGADSVGAQPGSKQECLATDHRQRS</sequence>
<evidence type="ECO:0000313" key="3">
    <source>
        <dbReference type="EMBL" id="ETM41098.1"/>
    </source>
</evidence>
<feature type="region of interest" description="Disordered" evidence="1">
    <location>
        <begin position="1"/>
        <end position="36"/>
    </location>
</feature>
<reference evidence="2" key="1">
    <citation type="submission" date="2013-11" db="EMBL/GenBank/DDBJ databases">
        <title>The Genome Sequence of Phytophthora parasitica CHvinca01.</title>
        <authorList>
            <consortium name="The Broad Institute Genomics Platform"/>
            <person name="Russ C."/>
            <person name="Tyler B."/>
            <person name="Panabieres F."/>
            <person name="Shan W."/>
            <person name="Tripathy S."/>
            <person name="Grunwald N."/>
            <person name="Machado M."/>
            <person name="Johnson C.S."/>
            <person name="Arredondo F."/>
            <person name="Hong C."/>
            <person name="Coffey M."/>
            <person name="Young S.K."/>
            <person name="Zeng Q."/>
            <person name="Gargeya S."/>
            <person name="Fitzgerald M."/>
            <person name="Abouelleil A."/>
            <person name="Alvarado L."/>
            <person name="Chapman S.B."/>
            <person name="Gainer-Dewar J."/>
            <person name="Goldberg J."/>
            <person name="Griggs A."/>
            <person name="Gujja S."/>
            <person name="Hansen M."/>
            <person name="Howarth C."/>
            <person name="Imamovic A."/>
            <person name="Ireland A."/>
            <person name="Larimer J."/>
            <person name="McCowan C."/>
            <person name="Murphy C."/>
            <person name="Pearson M."/>
            <person name="Poon T.W."/>
            <person name="Priest M."/>
            <person name="Roberts A."/>
            <person name="Saif S."/>
            <person name="Shea T."/>
            <person name="Sykes S."/>
            <person name="Wortman J."/>
            <person name="Nusbaum C."/>
            <person name="Birren B."/>
        </authorList>
    </citation>
    <scope>NUCLEOTIDE SEQUENCE [LARGE SCALE GENOMIC DNA]</scope>
    <source>
        <strain evidence="2">CHvinca01</strain>
    </source>
</reference>
<dbReference type="Proteomes" id="UP000054532">
    <property type="component" value="Unassembled WGS sequence"/>
</dbReference>
<protein>
    <submittedName>
        <fullName evidence="3">Uncharacterized protein</fullName>
    </submittedName>
</protein>